<dbReference type="EMBL" id="FOWE01000005">
    <property type="protein sequence ID" value="SFO28246.1"/>
    <property type="molecule type" value="Genomic_DNA"/>
</dbReference>
<dbReference type="AlphaFoldDB" id="A0A1I5FXF1"/>
<proteinExistence type="predicted"/>
<evidence type="ECO:0000313" key="3">
    <source>
        <dbReference type="Proteomes" id="UP000183642"/>
    </source>
</evidence>
<protein>
    <submittedName>
        <fullName evidence="2">TIGR03086 family protein</fullName>
    </submittedName>
</protein>
<accession>A0A1I5FXF1</accession>
<reference evidence="3" key="1">
    <citation type="submission" date="2016-10" db="EMBL/GenBank/DDBJ databases">
        <authorList>
            <person name="Varghese N."/>
            <person name="Submissions S."/>
        </authorList>
    </citation>
    <scope>NUCLEOTIDE SEQUENCE [LARGE SCALE GENOMIC DNA]</scope>
    <source>
        <strain evidence="3">DSM 43161</strain>
    </source>
</reference>
<dbReference type="GO" id="GO:0046872">
    <property type="term" value="F:metal ion binding"/>
    <property type="evidence" value="ECO:0007669"/>
    <property type="project" value="InterPro"/>
</dbReference>
<dbReference type="Pfam" id="PF11716">
    <property type="entry name" value="MDMPI_N"/>
    <property type="match status" value="1"/>
</dbReference>
<evidence type="ECO:0000259" key="1">
    <source>
        <dbReference type="Pfam" id="PF11716"/>
    </source>
</evidence>
<keyword evidence="3" id="KW-1185">Reference proteome</keyword>
<dbReference type="NCBIfam" id="TIGR03086">
    <property type="entry name" value="TIGR03086 family metal-binding protein"/>
    <property type="match status" value="1"/>
</dbReference>
<dbReference type="Proteomes" id="UP000183642">
    <property type="component" value="Unassembled WGS sequence"/>
</dbReference>
<gene>
    <name evidence="2" type="ORF">SAMN05660359_02486</name>
</gene>
<feature type="domain" description="Mycothiol-dependent maleylpyruvate isomerase metal-binding" evidence="1">
    <location>
        <begin position="11"/>
        <end position="121"/>
    </location>
</feature>
<organism evidence="2 3">
    <name type="scientific">Geodermatophilus obscurus</name>
    <dbReference type="NCBI Taxonomy" id="1861"/>
    <lineage>
        <taxon>Bacteria</taxon>
        <taxon>Bacillati</taxon>
        <taxon>Actinomycetota</taxon>
        <taxon>Actinomycetes</taxon>
        <taxon>Geodermatophilales</taxon>
        <taxon>Geodermatophilaceae</taxon>
        <taxon>Geodermatophilus</taxon>
    </lineage>
</organism>
<dbReference type="SUPFAM" id="SSF109854">
    <property type="entry name" value="DinB/YfiT-like putative metalloenzymes"/>
    <property type="match status" value="1"/>
</dbReference>
<dbReference type="InterPro" id="IPR034660">
    <property type="entry name" value="DinB/YfiT-like"/>
</dbReference>
<dbReference type="InterPro" id="IPR017520">
    <property type="entry name" value="CHP03086"/>
</dbReference>
<name>A0A1I5FXF1_9ACTN</name>
<dbReference type="InterPro" id="IPR024344">
    <property type="entry name" value="MDMPI_metal-binding"/>
</dbReference>
<dbReference type="RefSeq" id="WP_075013820.1">
    <property type="nucleotide sequence ID" value="NZ_FOWE01000005.1"/>
</dbReference>
<dbReference type="Gene3D" id="1.20.120.450">
    <property type="entry name" value="dinb family like domain"/>
    <property type="match status" value="1"/>
</dbReference>
<dbReference type="NCBIfam" id="TIGR03083">
    <property type="entry name" value="maleylpyruvate isomerase family mycothiol-dependent enzyme"/>
    <property type="match status" value="1"/>
</dbReference>
<dbReference type="InterPro" id="IPR017517">
    <property type="entry name" value="Maleyloyr_isom"/>
</dbReference>
<evidence type="ECO:0000313" key="2">
    <source>
        <dbReference type="EMBL" id="SFO28246.1"/>
    </source>
</evidence>
<sequence>MTGGTALLARATGYALEGLAEVGATDLDRPTPCPDWDLRALLLHLADAADGLATLVRTGEFALPRPARSGDADPVAVAGERLLHLLDVVTRAAADGDRAGRATAAARNGAVELTAHGWDVATAVGSGRPMPPGLAAEVLALASSLLPAGVRPELFAAPVDLPATAPAEDRLVAFLGRRAAVRAAGPAAGPAAPGVSGSVS</sequence>